<organism evidence="2">
    <name type="scientific">Metarhizium acridum (strain CQMa 102)</name>
    <dbReference type="NCBI Taxonomy" id="655827"/>
    <lineage>
        <taxon>Eukaryota</taxon>
        <taxon>Fungi</taxon>
        <taxon>Dikarya</taxon>
        <taxon>Ascomycota</taxon>
        <taxon>Pezizomycotina</taxon>
        <taxon>Sordariomycetes</taxon>
        <taxon>Hypocreomycetidae</taxon>
        <taxon>Hypocreales</taxon>
        <taxon>Clavicipitaceae</taxon>
        <taxon>Metarhizium</taxon>
    </lineage>
</organism>
<evidence type="ECO:0000313" key="1">
    <source>
        <dbReference type="EMBL" id="EFY91376.1"/>
    </source>
</evidence>
<gene>
    <name evidence="1" type="ORF">MAC_02539</name>
</gene>
<accession>E9DY41</accession>
<proteinExistence type="predicted"/>
<dbReference type="InParanoid" id="E9DY41"/>
<dbReference type="HOGENOM" id="CLU_2184564_0_0_1"/>
<keyword evidence="2" id="KW-1185">Reference proteome</keyword>
<dbReference type="AlphaFoldDB" id="E9DY41"/>
<dbReference type="eggNOG" id="ENOG502S952">
    <property type="taxonomic scope" value="Eukaryota"/>
</dbReference>
<dbReference type="EMBL" id="GL698482">
    <property type="protein sequence ID" value="EFY91376.1"/>
    <property type="molecule type" value="Genomic_DNA"/>
</dbReference>
<sequence>MRVKGSTYFPEDQPWILRNLTTKEFVRSEAVALKPQYIRGPSIDVLGFGDVLLYRILWSKPRGIFPDMYRGIWAGHRFDIVALAKHKEDTKGTEWRDVSEEVAKEIATI</sequence>
<name>E9DY41_METAQ</name>
<dbReference type="Proteomes" id="UP000002499">
    <property type="component" value="Unassembled WGS sequence"/>
</dbReference>
<evidence type="ECO:0000313" key="2">
    <source>
        <dbReference type="Proteomes" id="UP000002499"/>
    </source>
</evidence>
<reference evidence="1 2" key="1">
    <citation type="journal article" date="2011" name="PLoS Genet.">
        <title>Genome sequencing and comparative transcriptomics of the model entomopathogenic fungi Metarhizium anisopliae and M. acridum.</title>
        <authorList>
            <person name="Gao Q."/>
            <person name="Jin K."/>
            <person name="Ying S.H."/>
            <person name="Zhang Y."/>
            <person name="Xiao G."/>
            <person name="Shang Y."/>
            <person name="Duan Z."/>
            <person name="Hu X."/>
            <person name="Xie X.Q."/>
            <person name="Zhou G."/>
            <person name="Peng G."/>
            <person name="Luo Z."/>
            <person name="Huang W."/>
            <person name="Wang B."/>
            <person name="Fang W."/>
            <person name="Wang S."/>
            <person name="Zhong Y."/>
            <person name="Ma L.J."/>
            <person name="St Leger R.J."/>
            <person name="Zhao G.P."/>
            <person name="Pei Y."/>
            <person name="Feng M.G."/>
            <person name="Xia Y."/>
            <person name="Wang C."/>
        </authorList>
    </citation>
    <scope>NUCLEOTIDE SEQUENCE [LARGE SCALE GENOMIC DNA]</scope>
    <source>
        <strain evidence="1 2">CQMa 102</strain>
    </source>
</reference>
<dbReference type="OrthoDB" id="2588098at2759"/>
<protein>
    <submittedName>
        <fullName evidence="1">F-box domain containing protein</fullName>
    </submittedName>
</protein>